<reference evidence="2" key="1">
    <citation type="submission" date="2020-01" db="EMBL/GenBank/DDBJ databases">
        <title>Identification and distribution of gene clusters putatively required for synthesis of sphingolipid metabolism inhibitors in phylogenetically diverse species of the filamentous fungus Fusarium.</title>
        <authorList>
            <person name="Kim H.-S."/>
            <person name="Busman M."/>
            <person name="Brown D.W."/>
            <person name="Divon H."/>
            <person name="Uhlig S."/>
            <person name="Proctor R.H."/>
        </authorList>
    </citation>
    <scope>NUCLEOTIDE SEQUENCE</scope>
    <source>
        <strain evidence="2">NRRL 53441</strain>
    </source>
</reference>
<name>A0A8H4KIV3_9HYPO</name>
<dbReference type="OrthoDB" id="5423360at2759"/>
<dbReference type="PANTHER" id="PTHR46310:SF7">
    <property type="entry name" value="AMIDASE 1"/>
    <property type="match status" value="1"/>
</dbReference>
<dbReference type="PANTHER" id="PTHR46310">
    <property type="entry name" value="AMIDASE 1"/>
    <property type="match status" value="1"/>
</dbReference>
<dbReference type="Pfam" id="PF01425">
    <property type="entry name" value="Amidase"/>
    <property type="match status" value="1"/>
</dbReference>
<evidence type="ECO:0000259" key="1">
    <source>
        <dbReference type="Pfam" id="PF01425"/>
    </source>
</evidence>
<dbReference type="Proteomes" id="UP000605986">
    <property type="component" value="Unassembled WGS sequence"/>
</dbReference>
<evidence type="ECO:0000313" key="3">
    <source>
        <dbReference type="Proteomes" id="UP000605986"/>
    </source>
</evidence>
<dbReference type="InterPro" id="IPR036928">
    <property type="entry name" value="AS_sf"/>
</dbReference>
<keyword evidence="3" id="KW-1185">Reference proteome</keyword>
<sequence>MVLRPSCLGSVGSLASSIRRETAQMTAALGIPATPKPMVIFEAGGARYVALDAFDFKLNIDIPLAPSPVTVVANHKGITLTKDWFEAYLNRLDKCDVFDRNSFLAGIIVTTPRHGQTIPSDCREYLQQLGNLWADIRVEDSGPTLSPGPYLYANQALRSVCRLYDDDHGAFLTTLKPRLGLSKSTKFEQLQVSGVSYGSLAVAVTSRAPTVVTGSPPQLRVAVKDCYFLHGMKTSLCNHAYYEMSEKASFTAEVVQALIKDGAQVLGLTKLSSMVAREEPMDAVDFLTAFNPRGDGYQSPAGSSSGSAASVAAYEWLDCALGTDTSGSGRRPAMVNGVWQFRPSHDSISLSGLVKTYAMFDTPCVFARSFDTVRRVVNTWLSPPPSNGSMLSSRPYRLVYATDYMPVANPDQMRIIESFIQDIENKLPATVVHFSIRDSWKMSHPADTSDDVDDYLDDVVRRTYYHQFYHSTDDFRKLYASKHQGRPPYVIPFVRRRWAQGATVSEAEHEEATKRLITYKTWLHEQLFGDSATETFVFLPVANAEPVYRDEILASPEKQSALDQLFVPPILGAPDIVIPIGEIPYHSRISDQTEFLPVVANLVGAPKRDLQLLQVVESILKKSARAESVLTGRRMFNV</sequence>
<proteinExistence type="predicted"/>
<dbReference type="AlphaFoldDB" id="A0A8H4KIV3"/>
<protein>
    <submittedName>
        <fullName evidence="2">Amidase signature domain protein</fullName>
    </submittedName>
</protein>
<dbReference type="SUPFAM" id="SSF75304">
    <property type="entry name" value="Amidase signature (AS) enzymes"/>
    <property type="match status" value="1"/>
</dbReference>
<evidence type="ECO:0000313" key="2">
    <source>
        <dbReference type="EMBL" id="KAF4450024.1"/>
    </source>
</evidence>
<comment type="caution">
    <text evidence="2">The sequence shown here is derived from an EMBL/GenBank/DDBJ whole genome shotgun (WGS) entry which is preliminary data.</text>
</comment>
<feature type="domain" description="Amidase" evidence="1">
    <location>
        <begin position="221"/>
        <end position="613"/>
    </location>
</feature>
<organism evidence="2 3">
    <name type="scientific">Fusarium austroafricanum</name>
    <dbReference type="NCBI Taxonomy" id="2364996"/>
    <lineage>
        <taxon>Eukaryota</taxon>
        <taxon>Fungi</taxon>
        <taxon>Dikarya</taxon>
        <taxon>Ascomycota</taxon>
        <taxon>Pezizomycotina</taxon>
        <taxon>Sordariomycetes</taxon>
        <taxon>Hypocreomycetidae</taxon>
        <taxon>Hypocreales</taxon>
        <taxon>Nectriaceae</taxon>
        <taxon>Fusarium</taxon>
        <taxon>Fusarium concolor species complex</taxon>
    </lineage>
</organism>
<dbReference type="Gene3D" id="3.90.1300.10">
    <property type="entry name" value="Amidase signature (AS) domain"/>
    <property type="match status" value="1"/>
</dbReference>
<dbReference type="InterPro" id="IPR023631">
    <property type="entry name" value="Amidase_dom"/>
</dbReference>
<dbReference type="EMBL" id="JAADJG010000261">
    <property type="protein sequence ID" value="KAF4450024.1"/>
    <property type="molecule type" value="Genomic_DNA"/>
</dbReference>
<accession>A0A8H4KIV3</accession>
<gene>
    <name evidence="2" type="ORF">F53441_6808</name>
</gene>